<keyword evidence="3" id="KW-1003">Cell membrane</keyword>
<accession>A0A7Y0HSK3</accession>
<sequence>MSSSTSTVTRSKGLSWRTLQAMKGSTFALPFVGGFIFFVFIPIGIALVESLYAEKKSGLGLGKATRSFVGFDNIAQALQDTTFWTGLGRVAVYAIIVVPLTQGLSMLMALLIDAASRKTANRFRVLLLLPYMTPGIVSTIIWIYLYSPATSPFKGLGVNFFDSNMVWVSMGQMAIWAGLGFNMLIQYGSLQSIPGEIIEAARLDGASELRIAWSIKIPYMISAVSLTTMFNIIGVLQLFNEPYFFRSISPQTITKDFTPAMQIYNEAFQAGNLNYATALSLVLAVILGLASACVYAIQNKVDK</sequence>
<name>A0A7Y0HSK3_9BIFI</name>
<evidence type="ECO:0000256" key="7">
    <source>
        <dbReference type="RuleBase" id="RU363032"/>
    </source>
</evidence>
<reference evidence="9 10" key="1">
    <citation type="submission" date="2020-02" db="EMBL/GenBank/DDBJ databases">
        <title>Characterization of phylogenetic diversity of novel bifidobacterial species isolated in Czech ZOOs.</title>
        <authorList>
            <person name="Lugli G.A."/>
            <person name="Vera N.B."/>
            <person name="Ventura M."/>
        </authorList>
    </citation>
    <scope>NUCLEOTIDE SEQUENCE [LARGE SCALE GENOMIC DNA]</scope>
    <source>
        <strain evidence="9 10">DSM 109957</strain>
    </source>
</reference>
<evidence type="ECO:0000256" key="3">
    <source>
        <dbReference type="ARBA" id="ARBA00022475"/>
    </source>
</evidence>
<comment type="caution">
    <text evidence="9">The sequence shown here is derived from an EMBL/GenBank/DDBJ whole genome shotgun (WGS) entry which is preliminary data.</text>
</comment>
<feature type="transmembrane region" description="Helical" evidence="7">
    <location>
        <begin position="217"/>
        <end position="239"/>
    </location>
</feature>
<dbReference type="InterPro" id="IPR035906">
    <property type="entry name" value="MetI-like_sf"/>
</dbReference>
<evidence type="ECO:0000313" key="9">
    <source>
        <dbReference type="EMBL" id="NMM94111.1"/>
    </source>
</evidence>
<protein>
    <submittedName>
        <fullName evidence="9">Transporter</fullName>
    </submittedName>
</protein>
<evidence type="ECO:0000256" key="5">
    <source>
        <dbReference type="ARBA" id="ARBA00022989"/>
    </source>
</evidence>
<dbReference type="PANTHER" id="PTHR43227">
    <property type="entry name" value="BLL4140 PROTEIN"/>
    <property type="match status" value="1"/>
</dbReference>
<feature type="transmembrane region" description="Helical" evidence="7">
    <location>
        <begin position="165"/>
        <end position="185"/>
    </location>
</feature>
<proteinExistence type="inferred from homology"/>
<feature type="transmembrane region" description="Helical" evidence="7">
    <location>
        <begin position="27"/>
        <end position="48"/>
    </location>
</feature>
<feature type="transmembrane region" description="Helical" evidence="7">
    <location>
        <begin position="275"/>
        <end position="297"/>
    </location>
</feature>
<comment type="subcellular location">
    <subcellularLocation>
        <location evidence="1 7">Cell membrane</location>
        <topology evidence="1 7">Multi-pass membrane protein</topology>
    </subcellularLocation>
</comment>
<organism evidence="9 10">
    <name type="scientific">Bifidobacterium oedipodis</name>
    <dbReference type="NCBI Taxonomy" id="2675322"/>
    <lineage>
        <taxon>Bacteria</taxon>
        <taxon>Bacillati</taxon>
        <taxon>Actinomycetota</taxon>
        <taxon>Actinomycetes</taxon>
        <taxon>Bifidobacteriales</taxon>
        <taxon>Bifidobacteriaceae</taxon>
        <taxon>Bifidobacterium</taxon>
    </lineage>
</organism>
<keyword evidence="6 7" id="KW-0472">Membrane</keyword>
<dbReference type="InterPro" id="IPR000515">
    <property type="entry name" value="MetI-like"/>
</dbReference>
<dbReference type="GO" id="GO:0055085">
    <property type="term" value="P:transmembrane transport"/>
    <property type="evidence" value="ECO:0007669"/>
    <property type="project" value="InterPro"/>
</dbReference>
<dbReference type="Gene3D" id="1.10.3720.10">
    <property type="entry name" value="MetI-like"/>
    <property type="match status" value="1"/>
</dbReference>
<dbReference type="AlphaFoldDB" id="A0A7Y0HSK3"/>
<dbReference type="Proteomes" id="UP000532194">
    <property type="component" value="Unassembled WGS sequence"/>
</dbReference>
<feature type="transmembrane region" description="Helical" evidence="7">
    <location>
        <begin position="90"/>
        <end position="111"/>
    </location>
</feature>
<keyword evidence="5 7" id="KW-1133">Transmembrane helix</keyword>
<evidence type="ECO:0000313" key="10">
    <source>
        <dbReference type="Proteomes" id="UP000532194"/>
    </source>
</evidence>
<dbReference type="GO" id="GO:0005886">
    <property type="term" value="C:plasma membrane"/>
    <property type="evidence" value="ECO:0007669"/>
    <property type="project" value="UniProtKB-SubCell"/>
</dbReference>
<keyword evidence="4 7" id="KW-0812">Transmembrane</keyword>
<evidence type="ECO:0000256" key="6">
    <source>
        <dbReference type="ARBA" id="ARBA00023136"/>
    </source>
</evidence>
<gene>
    <name evidence="9" type="ORF">G1C95_1298</name>
</gene>
<dbReference type="CDD" id="cd06261">
    <property type="entry name" value="TM_PBP2"/>
    <property type="match status" value="1"/>
</dbReference>
<evidence type="ECO:0000256" key="2">
    <source>
        <dbReference type="ARBA" id="ARBA00022448"/>
    </source>
</evidence>
<dbReference type="PROSITE" id="PS50928">
    <property type="entry name" value="ABC_TM1"/>
    <property type="match status" value="1"/>
</dbReference>
<dbReference type="EMBL" id="JAAIII010000003">
    <property type="protein sequence ID" value="NMM94111.1"/>
    <property type="molecule type" value="Genomic_DNA"/>
</dbReference>
<comment type="similarity">
    <text evidence="7">Belongs to the binding-protein-dependent transport system permease family.</text>
</comment>
<keyword evidence="10" id="KW-1185">Reference proteome</keyword>
<dbReference type="SUPFAM" id="SSF161098">
    <property type="entry name" value="MetI-like"/>
    <property type="match status" value="1"/>
</dbReference>
<evidence type="ECO:0000259" key="8">
    <source>
        <dbReference type="PROSITE" id="PS50928"/>
    </source>
</evidence>
<dbReference type="Pfam" id="PF00528">
    <property type="entry name" value="BPD_transp_1"/>
    <property type="match status" value="1"/>
</dbReference>
<dbReference type="RefSeq" id="WP_205832737.1">
    <property type="nucleotide sequence ID" value="NZ_JAAIII010000003.1"/>
</dbReference>
<evidence type="ECO:0000256" key="1">
    <source>
        <dbReference type="ARBA" id="ARBA00004651"/>
    </source>
</evidence>
<dbReference type="PANTHER" id="PTHR43227:SF8">
    <property type="entry name" value="DIACETYLCHITOBIOSE UPTAKE SYSTEM PERMEASE PROTEIN DASB"/>
    <property type="match status" value="1"/>
</dbReference>
<dbReference type="InterPro" id="IPR050809">
    <property type="entry name" value="UgpAE/MalFG_permease"/>
</dbReference>
<evidence type="ECO:0000256" key="4">
    <source>
        <dbReference type="ARBA" id="ARBA00022692"/>
    </source>
</evidence>
<feature type="domain" description="ABC transmembrane type-1" evidence="8">
    <location>
        <begin position="87"/>
        <end position="294"/>
    </location>
</feature>
<feature type="transmembrane region" description="Helical" evidence="7">
    <location>
        <begin position="123"/>
        <end position="145"/>
    </location>
</feature>
<keyword evidence="2 7" id="KW-0813">Transport</keyword>